<feature type="compositionally biased region" description="Basic and acidic residues" evidence="1">
    <location>
        <begin position="109"/>
        <end position="126"/>
    </location>
</feature>
<name>A0ABR3TEY7_9PEZI</name>
<evidence type="ECO:0000313" key="3">
    <source>
        <dbReference type="EMBL" id="KAL1638072.1"/>
    </source>
</evidence>
<dbReference type="InterPro" id="IPR044202">
    <property type="entry name" value="LETM1/MDM38-like"/>
</dbReference>
<sequence length="544" mass="60859">MFESCGQGLDIQNGDLEAALDEAIDDNLADAAAAAGHDSNFVGPRPAMGITPDAPAIGCEGIEPGIEAAGQAEGKQPFQRRHDAGERSKAGEAAYDWLLDMVRGSGEQQEQRSREQRVRESTRDGSSEVDDSSGGFGHGDGAVRNEDVGRVMSGGDVGEEGAVQLGRGNISLARVTAREFPTPTTPAAPRPLIYAMIPRMASVRPVPSRFVLTPFQRACRRASSLPTVQPFRYVQKANAPSTTLPADLDVPARRPDQNLLSYGYHSGKAYWQFYKQGVKNVWNNRKEANEVRQRHKNNKSAALGHDMDASRLSFTRREYQLLRRSKHDMRRVPAFALLLMVFGEWLPVFVIFVNAIVPLPCRIPRQIERSERNREAQRLQGRALLFDAQQGQGLRSQHVPPHDKQLRALDTLEINLATAAKNLLEHNKTSLPLYLNHAFANFNLRSPLWDRTGAYAVVPWLLWKIKLRSHLTYMVVDDALLLRDGGVGALHHKNVFEACTERGINVVKEDGQFRRDGELRADLEKWLKEKRSRAWLELFVQKKT</sequence>
<feature type="region of interest" description="Disordered" evidence="1">
    <location>
        <begin position="39"/>
        <end position="61"/>
    </location>
</feature>
<feature type="compositionally biased region" description="Basic and acidic residues" evidence="1">
    <location>
        <begin position="80"/>
        <end position="89"/>
    </location>
</feature>
<dbReference type="PANTHER" id="PTHR14009:SF1">
    <property type="entry name" value="MITOCHONDRIAL PROTON_CALCIUM EXCHANGER PROTEIN"/>
    <property type="match status" value="1"/>
</dbReference>
<gene>
    <name evidence="3" type="ORF">SLS58_008998</name>
</gene>
<accession>A0ABR3TEY7</accession>
<feature type="region of interest" description="Disordered" evidence="1">
    <location>
        <begin position="70"/>
        <end position="89"/>
    </location>
</feature>
<keyword evidence="4" id="KW-1185">Reference proteome</keyword>
<evidence type="ECO:0000256" key="2">
    <source>
        <dbReference type="SAM" id="Phobius"/>
    </source>
</evidence>
<proteinExistence type="predicted"/>
<keyword evidence="2" id="KW-0812">Transmembrane</keyword>
<evidence type="ECO:0008006" key="5">
    <source>
        <dbReference type="Google" id="ProtNLM"/>
    </source>
</evidence>
<dbReference type="PANTHER" id="PTHR14009">
    <property type="entry name" value="LEUCINE ZIPPER-EF-HAND CONTAINING TRANSMEMBRANE PROTEIN"/>
    <property type="match status" value="1"/>
</dbReference>
<organism evidence="3 4">
    <name type="scientific">Diplodia intermedia</name>
    <dbReference type="NCBI Taxonomy" id="856260"/>
    <lineage>
        <taxon>Eukaryota</taxon>
        <taxon>Fungi</taxon>
        <taxon>Dikarya</taxon>
        <taxon>Ascomycota</taxon>
        <taxon>Pezizomycotina</taxon>
        <taxon>Dothideomycetes</taxon>
        <taxon>Dothideomycetes incertae sedis</taxon>
        <taxon>Botryosphaeriales</taxon>
        <taxon>Botryosphaeriaceae</taxon>
        <taxon>Diplodia</taxon>
    </lineage>
</organism>
<feature type="region of interest" description="Disordered" evidence="1">
    <location>
        <begin position="103"/>
        <end position="162"/>
    </location>
</feature>
<keyword evidence="2" id="KW-1133">Transmembrane helix</keyword>
<evidence type="ECO:0000256" key="1">
    <source>
        <dbReference type="SAM" id="MobiDB-lite"/>
    </source>
</evidence>
<keyword evidence="2" id="KW-0472">Membrane</keyword>
<protein>
    <recommendedName>
        <fullName evidence="5">Letm1 RBD domain-containing protein</fullName>
    </recommendedName>
</protein>
<evidence type="ECO:0000313" key="4">
    <source>
        <dbReference type="Proteomes" id="UP001521184"/>
    </source>
</evidence>
<dbReference type="Proteomes" id="UP001521184">
    <property type="component" value="Unassembled WGS sequence"/>
</dbReference>
<comment type="caution">
    <text evidence="3">The sequence shown here is derived from an EMBL/GenBank/DDBJ whole genome shotgun (WGS) entry which is preliminary data.</text>
</comment>
<dbReference type="EMBL" id="JAKEKT020000082">
    <property type="protein sequence ID" value="KAL1638072.1"/>
    <property type="molecule type" value="Genomic_DNA"/>
</dbReference>
<reference evidence="3 4" key="1">
    <citation type="journal article" date="2023" name="Plant Dis.">
        <title>First Report of Diplodia intermedia Causing Canker and Dieback Diseases on Apple Trees in Canada.</title>
        <authorList>
            <person name="Ellouze W."/>
            <person name="Ilyukhin E."/>
            <person name="Sulman M."/>
            <person name="Ali S."/>
        </authorList>
    </citation>
    <scope>NUCLEOTIDE SEQUENCE [LARGE SCALE GENOMIC DNA]</scope>
    <source>
        <strain evidence="3 4">M45-28</strain>
    </source>
</reference>
<feature type="transmembrane region" description="Helical" evidence="2">
    <location>
        <begin position="332"/>
        <end position="357"/>
    </location>
</feature>